<sequence length="324" mass="35157">MRSIPFTVAAAVGALLLLSACSDSGGGGTSSSSSSSSGGSSSGDDAGKDSAAKESPLHAYMKSIQYDGGDSAKNHKEVENIIASCMKEAGFEYTPKDLPSQPASLDDWEEMDPVERAEKYGYGWAGSPESEIDPEEFVSPDADYLAAMSDSEAAAYSVALFGDQQDVDTSELDWTKGGCYAKANHEVHSNRNAAYEDPAYEDLQEEIRRMFEKVPDDPRLAEINAEWSACMNEGGFDFARVNEAYESIAEGYATLPETADETAWADLRDKEVATAIADAKCQEKVGYPEKLQEVQFALEQEFIDTHKAELDAWIEQYATDEAAK</sequence>
<evidence type="ECO:0000256" key="1">
    <source>
        <dbReference type="SAM" id="MobiDB-lite"/>
    </source>
</evidence>
<dbReference type="Proteomes" id="UP001316189">
    <property type="component" value="Chromosome"/>
</dbReference>
<feature type="compositionally biased region" description="Basic and acidic residues" evidence="1">
    <location>
        <begin position="45"/>
        <end position="56"/>
    </location>
</feature>
<dbReference type="PROSITE" id="PS51257">
    <property type="entry name" value="PROKAR_LIPOPROTEIN"/>
    <property type="match status" value="1"/>
</dbReference>
<feature type="compositionally biased region" description="Low complexity" evidence="1">
    <location>
        <begin position="30"/>
        <end position="44"/>
    </location>
</feature>
<feature type="region of interest" description="Disordered" evidence="1">
    <location>
        <begin position="22"/>
        <end position="56"/>
    </location>
</feature>
<feature type="chain" id="PRO_5045582949" evidence="2">
    <location>
        <begin position="26"/>
        <end position="324"/>
    </location>
</feature>
<gene>
    <name evidence="3" type="ORF">NP064_13060</name>
</gene>
<feature type="signal peptide" evidence="2">
    <location>
        <begin position="1"/>
        <end position="25"/>
    </location>
</feature>
<accession>A0ABY5KZL4</accession>
<keyword evidence="2" id="KW-0732">Signal</keyword>
<organism evidence="3 4">
    <name type="scientific">Cellulomonas chengniuliangii</name>
    <dbReference type="NCBI Taxonomy" id="2968084"/>
    <lineage>
        <taxon>Bacteria</taxon>
        <taxon>Bacillati</taxon>
        <taxon>Actinomycetota</taxon>
        <taxon>Actinomycetes</taxon>
        <taxon>Micrococcales</taxon>
        <taxon>Cellulomonadaceae</taxon>
        <taxon>Cellulomonas</taxon>
    </lineage>
</organism>
<dbReference type="EMBL" id="CP101988">
    <property type="protein sequence ID" value="UUI74707.1"/>
    <property type="molecule type" value="Genomic_DNA"/>
</dbReference>
<name>A0ABY5KZL4_9CELL</name>
<evidence type="ECO:0000313" key="3">
    <source>
        <dbReference type="EMBL" id="UUI74707.1"/>
    </source>
</evidence>
<proteinExistence type="predicted"/>
<evidence type="ECO:0000313" key="4">
    <source>
        <dbReference type="Proteomes" id="UP001316189"/>
    </source>
</evidence>
<protein>
    <submittedName>
        <fullName evidence="3">Uncharacterized protein</fullName>
    </submittedName>
</protein>
<evidence type="ECO:0000256" key="2">
    <source>
        <dbReference type="SAM" id="SignalP"/>
    </source>
</evidence>
<keyword evidence="4" id="KW-1185">Reference proteome</keyword>
<dbReference type="RefSeq" id="WP_227570437.1">
    <property type="nucleotide sequence ID" value="NZ_CP101988.1"/>
</dbReference>
<reference evidence="3 4" key="1">
    <citation type="submission" date="2022-07" db="EMBL/GenBank/DDBJ databases">
        <title>Novel species in genus cellulomonas.</title>
        <authorList>
            <person name="Ye L."/>
        </authorList>
    </citation>
    <scope>NUCLEOTIDE SEQUENCE [LARGE SCALE GENOMIC DNA]</scope>
    <source>
        <strain evidence="4">zg-Y338</strain>
    </source>
</reference>